<dbReference type="EMBL" id="CP039352">
    <property type="protein sequence ID" value="QCE04996.1"/>
    <property type="molecule type" value="Genomic_DNA"/>
</dbReference>
<accession>A0A4D6MU27</accession>
<reference evidence="1 2" key="1">
    <citation type="submission" date="2019-04" db="EMBL/GenBank/DDBJ databases">
        <title>An improved genome assembly and genetic linkage map for asparagus bean, Vigna unguiculata ssp. sesquipedialis.</title>
        <authorList>
            <person name="Xia Q."/>
            <person name="Zhang R."/>
            <person name="Dong Y."/>
        </authorList>
    </citation>
    <scope>NUCLEOTIDE SEQUENCE [LARGE SCALE GENOMIC DNA]</scope>
    <source>
        <tissue evidence="1">Leaf</tissue>
    </source>
</reference>
<sequence>MSGTRHRRDEDGVSKNLKVKVKDARNLPNGLLVVVNYDDKYKPIGEAPSLLAGVCGQLATNCILFPISFERWSSVPDTCKDKV</sequence>
<gene>
    <name evidence="1" type="ORF">DEO72_LG8g3038</name>
</gene>
<dbReference type="Proteomes" id="UP000501690">
    <property type="component" value="Linkage Group LG8"/>
</dbReference>
<proteinExistence type="predicted"/>
<protein>
    <submittedName>
        <fullName evidence="1">Uncharacterized protein</fullName>
    </submittedName>
</protein>
<evidence type="ECO:0000313" key="2">
    <source>
        <dbReference type="Proteomes" id="UP000501690"/>
    </source>
</evidence>
<evidence type="ECO:0000313" key="1">
    <source>
        <dbReference type="EMBL" id="QCE04996.1"/>
    </source>
</evidence>
<dbReference type="AlphaFoldDB" id="A0A4D6MU27"/>
<name>A0A4D6MU27_VIGUN</name>
<organism evidence="1 2">
    <name type="scientific">Vigna unguiculata</name>
    <name type="common">Cowpea</name>
    <dbReference type="NCBI Taxonomy" id="3917"/>
    <lineage>
        <taxon>Eukaryota</taxon>
        <taxon>Viridiplantae</taxon>
        <taxon>Streptophyta</taxon>
        <taxon>Embryophyta</taxon>
        <taxon>Tracheophyta</taxon>
        <taxon>Spermatophyta</taxon>
        <taxon>Magnoliopsida</taxon>
        <taxon>eudicotyledons</taxon>
        <taxon>Gunneridae</taxon>
        <taxon>Pentapetalae</taxon>
        <taxon>rosids</taxon>
        <taxon>fabids</taxon>
        <taxon>Fabales</taxon>
        <taxon>Fabaceae</taxon>
        <taxon>Papilionoideae</taxon>
        <taxon>50 kb inversion clade</taxon>
        <taxon>NPAAA clade</taxon>
        <taxon>indigoferoid/millettioid clade</taxon>
        <taxon>Phaseoleae</taxon>
        <taxon>Vigna</taxon>
    </lineage>
</organism>
<keyword evidence="2" id="KW-1185">Reference proteome</keyword>